<dbReference type="KEGG" id="bvz:BRAD3257_2121"/>
<dbReference type="EMBL" id="LS398110">
    <property type="protein sequence ID" value="SPP93205.1"/>
    <property type="molecule type" value="Genomic_DNA"/>
</dbReference>
<protein>
    <submittedName>
        <fullName evidence="1">Uncharacterized protein</fullName>
    </submittedName>
</protein>
<reference evidence="1 2" key="1">
    <citation type="submission" date="2018-03" db="EMBL/GenBank/DDBJ databases">
        <authorList>
            <person name="Gully D."/>
        </authorList>
    </citation>
    <scope>NUCLEOTIDE SEQUENCE [LARGE SCALE GENOMIC DNA]</scope>
    <source>
        <strain evidence="1">ORS3257</strain>
    </source>
</reference>
<accession>A0A2U3PVN3</accession>
<dbReference type="Proteomes" id="UP000246085">
    <property type="component" value="Chromosome BRAD3257"/>
</dbReference>
<sequence>MRPSKLGAGESQIIDYWWLGRRASFCGQGDVDNCRGWYRK</sequence>
<evidence type="ECO:0000313" key="2">
    <source>
        <dbReference type="Proteomes" id="UP000246085"/>
    </source>
</evidence>
<name>A0A2U3PVN3_9BRAD</name>
<organism evidence="1 2">
    <name type="scientific">Bradyrhizobium vignae</name>
    <dbReference type="NCBI Taxonomy" id="1549949"/>
    <lineage>
        <taxon>Bacteria</taxon>
        <taxon>Pseudomonadati</taxon>
        <taxon>Pseudomonadota</taxon>
        <taxon>Alphaproteobacteria</taxon>
        <taxon>Hyphomicrobiales</taxon>
        <taxon>Nitrobacteraceae</taxon>
        <taxon>Bradyrhizobium</taxon>
    </lineage>
</organism>
<gene>
    <name evidence="1" type="ORF">BRAD3257_2121</name>
</gene>
<evidence type="ECO:0000313" key="1">
    <source>
        <dbReference type="EMBL" id="SPP93205.1"/>
    </source>
</evidence>
<dbReference type="AlphaFoldDB" id="A0A2U3PVN3"/>
<proteinExistence type="predicted"/>